<evidence type="ECO:0000256" key="2">
    <source>
        <dbReference type="ARBA" id="ARBA00022832"/>
    </source>
</evidence>
<evidence type="ECO:0000256" key="3">
    <source>
        <dbReference type="ARBA" id="ARBA00022946"/>
    </source>
</evidence>
<sequence>MDQMDTVPESAKPAEGEPPFVLREVRGAVGVLTMNRPAQRNALSLGMIAALTKEIRALGQEPDVKVIVLTGDGPAFSSGHDLKELTKHRADEDNGRSFFVNVMTACSRLMLSVVRSPKPVIAAVNGIATAAGCQLVASCDLAVASDDSRFATPGVNIGLFCSTPMVTLSRNVPRKAAMEMLLTGEMVPAEDAKAMGLINRAVPADRLMEETMAFAETIASKPTATVKIGKEAFYRQAELTLDEAYGYAATVMVDNMLHAEAQEGIGAFLEKRKPNWPDGK</sequence>
<dbReference type="InterPro" id="IPR014748">
    <property type="entry name" value="Enoyl-CoA_hydra_C"/>
</dbReference>
<accession>A0ABW3JB41</accession>
<comment type="function">
    <text evidence="5">May play a role in fatty acid biosynthesis and insulin sensitivity.</text>
</comment>
<proteinExistence type="inferred from homology"/>
<keyword evidence="3" id="KW-0809">Transit peptide</keyword>
<reference evidence="8" key="1">
    <citation type="journal article" date="2019" name="Int. J. Syst. Evol. Microbiol.">
        <title>The Global Catalogue of Microorganisms (GCM) 10K type strain sequencing project: providing services to taxonomists for standard genome sequencing and annotation.</title>
        <authorList>
            <consortium name="The Broad Institute Genomics Platform"/>
            <consortium name="The Broad Institute Genome Sequencing Center for Infectious Disease"/>
            <person name="Wu L."/>
            <person name="Ma J."/>
        </authorList>
    </citation>
    <scope>NUCLEOTIDE SEQUENCE [LARGE SCALE GENOMIC DNA]</scope>
    <source>
        <strain evidence="8">CCUG 61697</strain>
    </source>
</reference>
<dbReference type="InterPro" id="IPR052377">
    <property type="entry name" value="Mitochondrial_ECH-domain"/>
</dbReference>
<organism evidence="7 8">
    <name type="scientific">Methyloligella solikamskensis</name>
    <dbReference type="NCBI Taxonomy" id="1177756"/>
    <lineage>
        <taxon>Bacteria</taxon>
        <taxon>Pseudomonadati</taxon>
        <taxon>Pseudomonadota</taxon>
        <taxon>Alphaproteobacteria</taxon>
        <taxon>Hyphomicrobiales</taxon>
        <taxon>Hyphomicrobiaceae</taxon>
        <taxon>Methyloligella</taxon>
    </lineage>
</organism>
<gene>
    <name evidence="7" type="ORF">ACFQ2F_09410</name>
</gene>
<dbReference type="RefSeq" id="WP_379089042.1">
    <property type="nucleotide sequence ID" value="NZ_JBHTJO010000001.1"/>
</dbReference>
<dbReference type="Pfam" id="PF00378">
    <property type="entry name" value="ECH_1"/>
    <property type="match status" value="1"/>
</dbReference>
<dbReference type="Gene3D" id="1.10.12.10">
    <property type="entry name" value="Lyase 2-enoyl-coa Hydratase, Chain A, domain 2"/>
    <property type="match status" value="1"/>
</dbReference>
<dbReference type="Proteomes" id="UP001597102">
    <property type="component" value="Unassembled WGS sequence"/>
</dbReference>
<keyword evidence="8" id="KW-1185">Reference proteome</keyword>
<evidence type="ECO:0000256" key="5">
    <source>
        <dbReference type="ARBA" id="ARBA00037410"/>
    </source>
</evidence>
<comment type="similarity">
    <text evidence="1">Belongs to the enoyl-CoA hydratase/isomerase family.</text>
</comment>
<evidence type="ECO:0000313" key="7">
    <source>
        <dbReference type="EMBL" id="MFD0987311.1"/>
    </source>
</evidence>
<dbReference type="CDD" id="cd06558">
    <property type="entry name" value="crotonase-like"/>
    <property type="match status" value="1"/>
</dbReference>
<keyword evidence="7" id="KW-0456">Lyase</keyword>
<evidence type="ECO:0000256" key="4">
    <source>
        <dbReference type="ARBA" id="ARBA00023098"/>
    </source>
</evidence>
<dbReference type="PANTHER" id="PTHR43602:SF1">
    <property type="entry name" value="ENOYL-COA HYDRATASE DOMAIN-CONTAINING PROTEIN 3, MITOCHONDRIAL"/>
    <property type="match status" value="1"/>
</dbReference>
<keyword evidence="2" id="KW-0276">Fatty acid metabolism</keyword>
<name>A0ABW3JB41_9HYPH</name>
<dbReference type="SUPFAM" id="SSF52096">
    <property type="entry name" value="ClpP/crotonase"/>
    <property type="match status" value="1"/>
</dbReference>
<dbReference type="EMBL" id="JBHTJO010000001">
    <property type="protein sequence ID" value="MFD0987311.1"/>
    <property type="molecule type" value="Genomic_DNA"/>
</dbReference>
<evidence type="ECO:0000256" key="1">
    <source>
        <dbReference type="ARBA" id="ARBA00005254"/>
    </source>
</evidence>
<dbReference type="InterPro" id="IPR029045">
    <property type="entry name" value="ClpP/crotonase-like_dom_sf"/>
</dbReference>
<evidence type="ECO:0000313" key="8">
    <source>
        <dbReference type="Proteomes" id="UP001597102"/>
    </source>
</evidence>
<dbReference type="Gene3D" id="3.90.226.10">
    <property type="entry name" value="2-enoyl-CoA Hydratase, Chain A, domain 1"/>
    <property type="match status" value="1"/>
</dbReference>
<dbReference type="InterPro" id="IPR001753">
    <property type="entry name" value="Enoyl-CoA_hydra/iso"/>
</dbReference>
<dbReference type="PANTHER" id="PTHR43602">
    <property type="match status" value="1"/>
</dbReference>
<keyword evidence="4" id="KW-0443">Lipid metabolism</keyword>
<dbReference type="GO" id="GO:0004300">
    <property type="term" value="F:enoyl-CoA hydratase activity"/>
    <property type="evidence" value="ECO:0007669"/>
    <property type="project" value="UniProtKB-EC"/>
</dbReference>
<dbReference type="NCBIfam" id="NF006008">
    <property type="entry name" value="PRK08139.1"/>
    <property type="match status" value="1"/>
</dbReference>
<evidence type="ECO:0000256" key="6">
    <source>
        <dbReference type="ARBA" id="ARBA00040545"/>
    </source>
</evidence>
<comment type="caution">
    <text evidence="7">The sequence shown here is derived from an EMBL/GenBank/DDBJ whole genome shotgun (WGS) entry which is preliminary data.</text>
</comment>
<protein>
    <recommendedName>
        <fullName evidence="6">Enoyl-CoA hydratase domain-containing protein 3, mitochondrial</fullName>
    </recommendedName>
</protein>